<keyword evidence="2" id="KW-1133">Transmembrane helix</keyword>
<keyword evidence="2" id="KW-0472">Membrane</keyword>
<comment type="caution">
    <text evidence="3">The sequence shown here is derived from an EMBL/GenBank/DDBJ whole genome shotgun (WGS) entry which is preliminary data.</text>
</comment>
<reference evidence="3" key="1">
    <citation type="submission" date="2023-10" db="EMBL/GenBank/DDBJ databases">
        <authorList>
            <person name="Chen Y."/>
            <person name="Shah S."/>
            <person name="Dougan E. K."/>
            <person name="Thang M."/>
            <person name="Chan C."/>
        </authorList>
    </citation>
    <scope>NUCLEOTIDE SEQUENCE [LARGE SCALE GENOMIC DNA]</scope>
</reference>
<proteinExistence type="predicted"/>
<feature type="transmembrane region" description="Helical" evidence="2">
    <location>
        <begin position="598"/>
        <end position="621"/>
    </location>
</feature>
<evidence type="ECO:0000313" key="3">
    <source>
        <dbReference type="EMBL" id="CAK0873222.1"/>
    </source>
</evidence>
<feature type="transmembrane region" description="Helical" evidence="2">
    <location>
        <begin position="188"/>
        <end position="210"/>
    </location>
</feature>
<feature type="transmembrane region" description="Helical" evidence="2">
    <location>
        <begin position="828"/>
        <end position="852"/>
    </location>
</feature>
<dbReference type="Proteomes" id="UP001189429">
    <property type="component" value="Unassembled WGS sequence"/>
</dbReference>
<evidence type="ECO:0000256" key="1">
    <source>
        <dbReference type="SAM" id="MobiDB-lite"/>
    </source>
</evidence>
<feature type="region of interest" description="Disordered" evidence="1">
    <location>
        <begin position="71"/>
        <end position="105"/>
    </location>
</feature>
<dbReference type="EMBL" id="CAUYUJ010017254">
    <property type="protein sequence ID" value="CAK0873222.1"/>
    <property type="molecule type" value="Genomic_DNA"/>
</dbReference>
<gene>
    <name evidence="3" type="ORF">PCOR1329_LOCUS58484</name>
</gene>
<evidence type="ECO:0000313" key="4">
    <source>
        <dbReference type="Proteomes" id="UP001189429"/>
    </source>
</evidence>
<keyword evidence="4" id="KW-1185">Reference proteome</keyword>
<feature type="transmembrane region" description="Helical" evidence="2">
    <location>
        <begin position="499"/>
        <end position="516"/>
    </location>
</feature>
<name>A0ABN9VLR7_9DINO</name>
<protein>
    <submittedName>
        <fullName evidence="3">Uncharacterized protein</fullName>
    </submittedName>
</protein>
<feature type="transmembrane region" description="Helical" evidence="2">
    <location>
        <begin position="789"/>
        <end position="808"/>
    </location>
</feature>
<organism evidence="3 4">
    <name type="scientific">Prorocentrum cordatum</name>
    <dbReference type="NCBI Taxonomy" id="2364126"/>
    <lineage>
        <taxon>Eukaryota</taxon>
        <taxon>Sar</taxon>
        <taxon>Alveolata</taxon>
        <taxon>Dinophyceae</taxon>
        <taxon>Prorocentrales</taxon>
        <taxon>Prorocentraceae</taxon>
        <taxon>Prorocentrum</taxon>
    </lineage>
</organism>
<evidence type="ECO:0000256" key="2">
    <source>
        <dbReference type="SAM" id="Phobius"/>
    </source>
</evidence>
<sequence length="863" mass="91289">MGEEGYRLRFGATPFARRGGLPGTTARLAAWCRALASAFSAELLPQAAATAALRALVPPLGLCGPRPPRAAVAPGGRGAAPEPRPGARAAPGASAGSTAPPPAPVHADSRLEPLADFVEGACKDTEAAEGLLQRVSNTWLRYVYPAALLGVGILRRETIAGALYVGAALVFASSACGQRAGECRRWRVVNNVFTVTFSVFLLAACLLVFLCSFEVFEPWPAYLRVVGFGGVTDGTDCGSHWLMLPEALATTASVASWLLLRRAHSWEQDDEAVVQVRPLLTKQSSGILVGILLVLCASMSLNLFGLLYNMIAAAVLACLASAAPRQGLSPNASRRLRCALGATTAAHVLTAIFLGFGGDSFKEWRPWPELLGAPDDAGSAAQCVGAFALLQVLLWCADPPAPREREEVQLPASPPTVVAPAGPPLGQGGVTAAGTPLLPQDAPGSGAVSCEDAVGPRSGSSDSQQSIPGSARGPLRLLAAQLLSAGSMLAWALVWPSMLTVLLLAGGLAVMTVPAQRISRGALQFTLLYQYLPRERLGLLSFAVAGGLLSSALAQASREENIGINKGLGYLAWFLCLVARACAAPHASGWDALDGSPFWWRCLVCYSSLTAVLLFCWQVLAEEDVPLAGLVRARSSFSARLLPHVAASLLASVQVHAQRAGLQRPGAVLAASAPVPMQLLSDFGVFAQMLLVIMIVRAPPVSIWSFLLLLLFVALVTVEQSETWRSNVRERILLATAMYCIVQLPVRYLGLLPGATKWLASVLPGAAYNVLDSLMALEGHDKESREEMAMVAALLVLSSYLLCGLRFYGAGVLEVGSGDYLERTYPVLARVLVEAARWSTLVCMVVAFWLLFAHRDLLSRIAW</sequence>
<feature type="compositionally biased region" description="Polar residues" evidence="1">
    <location>
        <begin position="458"/>
        <end position="468"/>
    </location>
</feature>
<feature type="compositionally biased region" description="Low complexity" evidence="1">
    <location>
        <begin position="86"/>
        <end position="98"/>
    </location>
</feature>
<feature type="transmembrane region" description="Helical" evidence="2">
    <location>
        <begin position="336"/>
        <end position="357"/>
    </location>
</feature>
<keyword evidence="2" id="KW-0812">Transmembrane</keyword>
<feature type="region of interest" description="Disordered" evidence="1">
    <location>
        <begin position="405"/>
        <end position="468"/>
    </location>
</feature>
<feature type="transmembrane region" description="Helical" evidence="2">
    <location>
        <begin position="158"/>
        <end position="176"/>
    </location>
</feature>
<feature type="transmembrane region" description="Helical" evidence="2">
    <location>
        <begin position="702"/>
        <end position="720"/>
    </location>
</feature>
<feature type="transmembrane region" description="Helical" evidence="2">
    <location>
        <begin position="280"/>
        <end position="300"/>
    </location>
</feature>
<accession>A0ABN9VLR7</accession>